<evidence type="ECO:0000313" key="2">
    <source>
        <dbReference type="Proteomes" id="UP001281761"/>
    </source>
</evidence>
<name>A0ABQ9WZK0_9EUKA</name>
<sequence length="66" mass="7689">MSLTLETYFRDTKTRRFIFRYRQNHEFLISFPTFGCFSLQSKNPTSADGCSLSNVKMGCVSFIKSF</sequence>
<organism evidence="1 2">
    <name type="scientific">Blattamonas nauphoetae</name>
    <dbReference type="NCBI Taxonomy" id="2049346"/>
    <lineage>
        <taxon>Eukaryota</taxon>
        <taxon>Metamonada</taxon>
        <taxon>Preaxostyla</taxon>
        <taxon>Oxymonadida</taxon>
        <taxon>Blattamonas</taxon>
    </lineage>
</organism>
<dbReference type="Proteomes" id="UP001281761">
    <property type="component" value="Unassembled WGS sequence"/>
</dbReference>
<comment type="caution">
    <text evidence="1">The sequence shown here is derived from an EMBL/GenBank/DDBJ whole genome shotgun (WGS) entry which is preliminary data.</text>
</comment>
<protein>
    <submittedName>
        <fullName evidence="1">Uncharacterized protein</fullName>
    </submittedName>
</protein>
<reference evidence="1 2" key="1">
    <citation type="journal article" date="2022" name="bioRxiv">
        <title>Genomics of Preaxostyla Flagellates Illuminates Evolutionary Transitions and the Path Towards Mitochondrial Loss.</title>
        <authorList>
            <person name="Novak L.V.F."/>
            <person name="Treitli S.C."/>
            <person name="Pyrih J."/>
            <person name="Halakuc P."/>
            <person name="Pipaliya S.V."/>
            <person name="Vacek V."/>
            <person name="Brzon O."/>
            <person name="Soukal P."/>
            <person name="Eme L."/>
            <person name="Dacks J.B."/>
            <person name="Karnkowska A."/>
            <person name="Elias M."/>
            <person name="Hampl V."/>
        </authorList>
    </citation>
    <scope>NUCLEOTIDE SEQUENCE [LARGE SCALE GENOMIC DNA]</scope>
    <source>
        <strain evidence="1">NAU3</strain>
        <tissue evidence="1">Gut</tissue>
    </source>
</reference>
<gene>
    <name evidence="1" type="ORF">BLNAU_20185</name>
</gene>
<keyword evidence="2" id="KW-1185">Reference proteome</keyword>
<evidence type="ECO:0000313" key="1">
    <source>
        <dbReference type="EMBL" id="KAK2944895.1"/>
    </source>
</evidence>
<dbReference type="EMBL" id="JARBJD010000280">
    <property type="protein sequence ID" value="KAK2944895.1"/>
    <property type="molecule type" value="Genomic_DNA"/>
</dbReference>
<accession>A0ABQ9WZK0</accession>
<proteinExistence type="predicted"/>